<dbReference type="InterPro" id="IPR022803">
    <property type="entry name" value="Ribosomal_uL5_dom_sf"/>
</dbReference>
<comment type="function">
    <text evidence="6">This is 1 of the proteins that bind and probably mediate the attachment of the 5S RNA into the large ribosomal subunit, where it forms part of the central protuberance. In the 70S ribosome it contacts protein S13 of the 30S subunit (bridge B1b), connecting the 2 subunits; this bridge is implicated in subunit movement. Contacts the P site tRNA; the 5S rRNA and some of its associated proteins might help stabilize positioning of ribosome-bound tRNAs.</text>
</comment>
<dbReference type="EMBL" id="CYXY01000001">
    <property type="protein sequence ID" value="CUM70074.1"/>
    <property type="molecule type" value="Genomic_DNA"/>
</dbReference>
<name>A0A173QWM8_ANAHA</name>
<evidence type="ECO:0000259" key="8">
    <source>
        <dbReference type="Pfam" id="PF00281"/>
    </source>
</evidence>
<dbReference type="GO" id="GO:0006412">
    <property type="term" value="P:translation"/>
    <property type="evidence" value="ECO:0007669"/>
    <property type="project" value="UniProtKB-UniRule"/>
</dbReference>
<comment type="function">
    <text evidence="5">This is one of the proteins that bind and probably mediate the attachment of the 5S RNA into the large ribosomal subunit, where it forms part of the central protuberance. In the 70S ribosome it contacts protein S13 of the 30S subunit (bridge B1b), connecting the 2 subunits; this bridge is implicated in subunit movement. Contacts the P site tRNA; the 5S rRNA and some of its associated proteins might help stabilize positioning of ribosome-bound tRNAs.</text>
</comment>
<keyword evidence="6" id="KW-0820">tRNA-binding</keyword>
<dbReference type="AlphaFoldDB" id="A0A173QWM8"/>
<dbReference type="GO" id="GO:1990904">
    <property type="term" value="C:ribonucleoprotein complex"/>
    <property type="evidence" value="ECO:0007669"/>
    <property type="project" value="UniProtKB-KW"/>
</dbReference>
<evidence type="ECO:0000256" key="5">
    <source>
        <dbReference type="ARBA" id="ARBA00058604"/>
    </source>
</evidence>
<accession>A0A173QWM8</accession>
<proteinExistence type="inferred from homology"/>
<keyword evidence="3 6" id="KW-0687">Ribonucleoprotein</keyword>
<dbReference type="Gene3D" id="3.30.1440.10">
    <property type="match status" value="1"/>
</dbReference>
<dbReference type="PIRSF" id="PIRSF002161">
    <property type="entry name" value="Ribosomal_L5"/>
    <property type="match status" value="1"/>
</dbReference>
<evidence type="ECO:0000256" key="3">
    <source>
        <dbReference type="ARBA" id="ARBA00023274"/>
    </source>
</evidence>
<dbReference type="PANTHER" id="PTHR11994">
    <property type="entry name" value="60S RIBOSOMAL PROTEIN L11-RELATED"/>
    <property type="match status" value="1"/>
</dbReference>
<dbReference type="InterPro" id="IPR020930">
    <property type="entry name" value="Ribosomal_uL5_bac-type"/>
</dbReference>
<keyword evidence="6" id="KW-0694">RNA-binding</keyword>
<comment type="subunit">
    <text evidence="6">Part of the 50S ribosomal subunit; part of the 5S rRNA/L5/L18/L25 subcomplex. Contacts the 5S rRNA and the P site tRNA. Forms a bridge to the 30S subunit in the 70S ribosome.</text>
</comment>
<organism evidence="10 11">
    <name type="scientific">Anaerostipes hadrus</name>
    <dbReference type="NCBI Taxonomy" id="649756"/>
    <lineage>
        <taxon>Bacteria</taxon>
        <taxon>Bacillati</taxon>
        <taxon>Bacillota</taxon>
        <taxon>Clostridia</taxon>
        <taxon>Lachnospirales</taxon>
        <taxon>Lachnospiraceae</taxon>
        <taxon>Anaerostipes</taxon>
    </lineage>
</organism>
<dbReference type="Proteomes" id="UP000095553">
    <property type="component" value="Unassembled WGS sequence"/>
</dbReference>
<dbReference type="GO" id="GO:0005840">
    <property type="term" value="C:ribosome"/>
    <property type="evidence" value="ECO:0007669"/>
    <property type="project" value="UniProtKB-KW"/>
</dbReference>
<evidence type="ECO:0000313" key="10">
    <source>
        <dbReference type="EMBL" id="CUM70074.1"/>
    </source>
</evidence>
<feature type="domain" description="Large ribosomal subunit protein uL5 N-terminal" evidence="8">
    <location>
        <begin position="24"/>
        <end position="80"/>
    </location>
</feature>
<evidence type="ECO:0000256" key="7">
    <source>
        <dbReference type="RuleBase" id="RU003930"/>
    </source>
</evidence>
<keyword evidence="6" id="KW-0699">rRNA-binding</keyword>
<comment type="similarity">
    <text evidence="1 6 7">Belongs to the universal ribosomal protein uL5 family.</text>
</comment>
<evidence type="ECO:0000313" key="11">
    <source>
        <dbReference type="Proteomes" id="UP000095553"/>
    </source>
</evidence>
<dbReference type="InterPro" id="IPR031310">
    <property type="entry name" value="Ribosomal_uL5_N"/>
</dbReference>
<dbReference type="RefSeq" id="WP_055072149.1">
    <property type="nucleotide sequence ID" value="NZ_CYXY01000001.1"/>
</dbReference>
<evidence type="ECO:0000256" key="6">
    <source>
        <dbReference type="HAMAP-Rule" id="MF_01333"/>
    </source>
</evidence>
<sequence>MSRLHEQYSNQIKDAMMKKFEYSNIMQVPKLEKIVINMGVGEAKENKKVLESAIADLEKIAGQKAVVTRAKKSVANFKLREGMPIGCKVTLRGERMYEFADRLINLALPRVRDFRGVNQNSFDGRGNYALGIKEQLIFPEIEYDKVDKVRGMDIIFVTTANTDEEARELLTLFGMPFKK</sequence>
<gene>
    <name evidence="6 10" type="primary">rplE</name>
    <name evidence="10" type="ORF">ERS852571_00043</name>
</gene>
<dbReference type="GO" id="GO:0000049">
    <property type="term" value="F:tRNA binding"/>
    <property type="evidence" value="ECO:0007669"/>
    <property type="project" value="UniProtKB-UniRule"/>
</dbReference>
<dbReference type="PROSITE" id="PS00358">
    <property type="entry name" value="RIBOSOMAL_L5"/>
    <property type="match status" value="1"/>
</dbReference>
<dbReference type="GO" id="GO:0003735">
    <property type="term" value="F:structural constituent of ribosome"/>
    <property type="evidence" value="ECO:0007669"/>
    <property type="project" value="InterPro"/>
</dbReference>
<evidence type="ECO:0000256" key="2">
    <source>
        <dbReference type="ARBA" id="ARBA00022980"/>
    </source>
</evidence>
<evidence type="ECO:0000256" key="1">
    <source>
        <dbReference type="ARBA" id="ARBA00008553"/>
    </source>
</evidence>
<dbReference type="InterPro" id="IPR002132">
    <property type="entry name" value="Ribosomal_uL5"/>
</dbReference>
<dbReference type="FunFam" id="3.30.1440.10:FF:000001">
    <property type="entry name" value="50S ribosomal protein L5"/>
    <property type="match status" value="1"/>
</dbReference>
<reference evidence="10 11" key="1">
    <citation type="submission" date="2015-09" db="EMBL/GenBank/DDBJ databases">
        <authorList>
            <consortium name="Pathogen Informatics"/>
        </authorList>
    </citation>
    <scope>NUCLEOTIDE SEQUENCE [LARGE SCALE GENOMIC DNA]</scope>
    <source>
        <strain evidence="10 11">2789STDY5834959</strain>
    </source>
</reference>
<protein>
    <recommendedName>
        <fullName evidence="4 6">Large ribosomal subunit protein uL5</fullName>
    </recommendedName>
</protein>
<dbReference type="SUPFAM" id="SSF55282">
    <property type="entry name" value="RL5-like"/>
    <property type="match status" value="1"/>
</dbReference>
<dbReference type="NCBIfam" id="NF000585">
    <property type="entry name" value="PRK00010.1"/>
    <property type="match status" value="1"/>
</dbReference>
<evidence type="ECO:0000259" key="9">
    <source>
        <dbReference type="Pfam" id="PF00673"/>
    </source>
</evidence>
<feature type="domain" description="Large ribosomal subunit protein uL5 C-terminal" evidence="9">
    <location>
        <begin position="84"/>
        <end position="177"/>
    </location>
</feature>
<dbReference type="InterPro" id="IPR031309">
    <property type="entry name" value="Ribosomal_uL5_C"/>
</dbReference>
<dbReference type="Pfam" id="PF00281">
    <property type="entry name" value="Ribosomal_L5"/>
    <property type="match status" value="1"/>
</dbReference>
<keyword evidence="2 6" id="KW-0689">Ribosomal protein</keyword>
<dbReference type="HAMAP" id="MF_01333_B">
    <property type="entry name" value="Ribosomal_uL5_B"/>
    <property type="match status" value="1"/>
</dbReference>
<evidence type="ECO:0000256" key="4">
    <source>
        <dbReference type="ARBA" id="ARBA00035245"/>
    </source>
</evidence>
<dbReference type="GO" id="GO:0019843">
    <property type="term" value="F:rRNA binding"/>
    <property type="evidence" value="ECO:0007669"/>
    <property type="project" value="UniProtKB-UniRule"/>
</dbReference>
<dbReference type="InterPro" id="IPR020929">
    <property type="entry name" value="Ribosomal_uL5_CS"/>
</dbReference>
<dbReference type="Pfam" id="PF00673">
    <property type="entry name" value="Ribosomal_L5_C"/>
    <property type="match status" value="1"/>
</dbReference>